<proteinExistence type="predicted"/>
<dbReference type="GO" id="GO:0006749">
    <property type="term" value="P:glutathione metabolic process"/>
    <property type="evidence" value="ECO:0007669"/>
    <property type="project" value="TreeGrafter"/>
</dbReference>
<evidence type="ECO:0000259" key="1">
    <source>
        <dbReference type="PROSITE" id="PS50404"/>
    </source>
</evidence>
<dbReference type="PROSITE" id="PS50404">
    <property type="entry name" value="GST_NTER"/>
    <property type="match status" value="1"/>
</dbReference>
<dbReference type="PANTHER" id="PTHR42673:SF4">
    <property type="entry name" value="MALEYLACETOACETATE ISOMERASE"/>
    <property type="match status" value="1"/>
</dbReference>
<feature type="domain" description="GST N-terminal" evidence="1">
    <location>
        <begin position="8"/>
        <end position="84"/>
    </location>
</feature>
<evidence type="ECO:0000313" key="2">
    <source>
        <dbReference type="EMBL" id="SHL22874.1"/>
    </source>
</evidence>
<dbReference type="GO" id="GO:0016034">
    <property type="term" value="F:maleylacetoacetate isomerase activity"/>
    <property type="evidence" value="ECO:0007669"/>
    <property type="project" value="TreeGrafter"/>
</dbReference>
<accession>A0A1M6YX20</accession>
<gene>
    <name evidence="2" type="ORF">SAMN05444159_5373</name>
</gene>
<dbReference type="InterPro" id="IPR054416">
    <property type="entry name" value="GST_UstS-like_C"/>
</dbReference>
<dbReference type="InterPro" id="IPR004045">
    <property type="entry name" value="Glutathione_S-Trfase_N"/>
</dbReference>
<dbReference type="CDD" id="cd03202">
    <property type="entry name" value="GST_C_etherase_LigE"/>
    <property type="match status" value="1"/>
</dbReference>
<dbReference type="GO" id="GO:0006559">
    <property type="term" value="P:L-phenylalanine catabolic process"/>
    <property type="evidence" value="ECO:0007669"/>
    <property type="project" value="TreeGrafter"/>
</dbReference>
<organism evidence="2 3">
    <name type="scientific">Bradyrhizobium lablabi</name>
    <dbReference type="NCBI Taxonomy" id="722472"/>
    <lineage>
        <taxon>Bacteria</taxon>
        <taxon>Pseudomonadati</taxon>
        <taxon>Pseudomonadota</taxon>
        <taxon>Alphaproteobacteria</taxon>
        <taxon>Hyphomicrobiales</taxon>
        <taxon>Nitrobacteraceae</taxon>
        <taxon>Bradyrhizobium</taxon>
    </lineage>
</organism>
<dbReference type="RefSeq" id="WP_079542725.1">
    <property type="nucleotide sequence ID" value="NZ_LT670844.1"/>
</dbReference>
<dbReference type="InterPro" id="IPR036282">
    <property type="entry name" value="Glutathione-S-Trfase_C_sf"/>
</dbReference>
<dbReference type="PANTHER" id="PTHR42673">
    <property type="entry name" value="MALEYLACETOACETATE ISOMERASE"/>
    <property type="match status" value="1"/>
</dbReference>
<dbReference type="SUPFAM" id="SSF47616">
    <property type="entry name" value="GST C-terminal domain-like"/>
    <property type="match status" value="1"/>
</dbReference>
<protein>
    <submittedName>
        <fullName evidence="2">Glutathione S-transferase</fullName>
    </submittedName>
</protein>
<sequence length="231" mass="25936">MTLKLFELVGTDEQRPFSPFCWRTRMALAHKGLSAQSIPWCFTEKQAIAPHQSEKVPVLLDGETSVADSWAIANYLEDTYPDRPSLFGGEGGRAICRMMNWWGDIAVVGGMFPLIVADIPSHLKPVDAAYFRKTREARLGKPLEQAAAERDKSVESFRKGLEPMRLTLKTQDYLGGDAPNYADYIVFGGFQWARVVSPFKLLAEADPVYAWRERLLDTFDGMARKSPGFPV</sequence>
<dbReference type="InterPro" id="IPR040079">
    <property type="entry name" value="Glutathione_S-Trfase"/>
</dbReference>
<dbReference type="SFLD" id="SFLDS00019">
    <property type="entry name" value="Glutathione_Transferase_(cytos"/>
    <property type="match status" value="1"/>
</dbReference>
<dbReference type="OrthoDB" id="508035at2"/>
<name>A0A1M6YX20_9BRAD</name>
<dbReference type="InterPro" id="IPR036249">
    <property type="entry name" value="Thioredoxin-like_sf"/>
</dbReference>
<dbReference type="Pfam" id="PF22041">
    <property type="entry name" value="GST_C_7"/>
    <property type="match status" value="1"/>
</dbReference>
<dbReference type="Proteomes" id="UP000189935">
    <property type="component" value="Chromosome I"/>
</dbReference>
<evidence type="ECO:0000313" key="3">
    <source>
        <dbReference type="Proteomes" id="UP000189935"/>
    </source>
</evidence>
<reference evidence="2 3" key="1">
    <citation type="submission" date="2016-11" db="EMBL/GenBank/DDBJ databases">
        <authorList>
            <person name="Jaros S."/>
            <person name="Januszkiewicz K."/>
            <person name="Wedrychowicz H."/>
        </authorList>
    </citation>
    <scope>NUCLEOTIDE SEQUENCE [LARGE SCALE GENOMIC DNA]</scope>
    <source>
        <strain evidence="2 3">GAS499</strain>
    </source>
</reference>
<dbReference type="AlphaFoldDB" id="A0A1M6YX20"/>
<dbReference type="Gene3D" id="1.20.1050.10">
    <property type="match status" value="1"/>
</dbReference>
<dbReference type="SUPFAM" id="SSF52833">
    <property type="entry name" value="Thioredoxin-like"/>
    <property type="match status" value="1"/>
</dbReference>
<dbReference type="Pfam" id="PF13417">
    <property type="entry name" value="GST_N_3"/>
    <property type="match status" value="1"/>
</dbReference>
<dbReference type="CDD" id="cd03038">
    <property type="entry name" value="GST_N_etherase_LigE"/>
    <property type="match status" value="1"/>
</dbReference>
<keyword evidence="2" id="KW-0808">Transferase</keyword>
<dbReference type="Gene3D" id="3.40.30.10">
    <property type="entry name" value="Glutaredoxin"/>
    <property type="match status" value="1"/>
</dbReference>
<dbReference type="EMBL" id="LT670844">
    <property type="protein sequence ID" value="SHL22874.1"/>
    <property type="molecule type" value="Genomic_DNA"/>
</dbReference>
<dbReference type="GO" id="GO:0004364">
    <property type="term" value="F:glutathione transferase activity"/>
    <property type="evidence" value="ECO:0007669"/>
    <property type="project" value="TreeGrafter"/>
</dbReference>